<dbReference type="RefSeq" id="WP_146537463.1">
    <property type="nucleotide sequence ID" value="NZ_SJPX01000006.1"/>
</dbReference>
<keyword evidence="2" id="KW-0732">Signal</keyword>
<comment type="caution">
    <text evidence="3">The sequence shown here is derived from an EMBL/GenBank/DDBJ whole genome shotgun (WGS) entry which is preliminary data.</text>
</comment>
<evidence type="ECO:0000256" key="1">
    <source>
        <dbReference type="PROSITE-ProRule" id="PRU00339"/>
    </source>
</evidence>
<dbReference type="Gene3D" id="1.25.40.10">
    <property type="entry name" value="Tetratricopeptide repeat domain"/>
    <property type="match status" value="2"/>
</dbReference>
<evidence type="ECO:0000256" key="2">
    <source>
        <dbReference type="SAM" id="SignalP"/>
    </source>
</evidence>
<reference evidence="3 4" key="1">
    <citation type="submission" date="2019-02" db="EMBL/GenBank/DDBJ databases">
        <title>Deep-cultivation of Planctomycetes and their phenomic and genomic characterization uncovers novel biology.</title>
        <authorList>
            <person name="Wiegand S."/>
            <person name="Jogler M."/>
            <person name="Boedeker C."/>
            <person name="Pinto D."/>
            <person name="Vollmers J."/>
            <person name="Rivas-Marin E."/>
            <person name="Kohn T."/>
            <person name="Peeters S.H."/>
            <person name="Heuer A."/>
            <person name="Rast P."/>
            <person name="Oberbeckmann S."/>
            <person name="Bunk B."/>
            <person name="Jeske O."/>
            <person name="Meyerdierks A."/>
            <person name="Storesund J.E."/>
            <person name="Kallscheuer N."/>
            <person name="Luecker S."/>
            <person name="Lage O.M."/>
            <person name="Pohl T."/>
            <person name="Merkel B.J."/>
            <person name="Hornburger P."/>
            <person name="Mueller R.-W."/>
            <person name="Bruemmer F."/>
            <person name="Labrenz M."/>
            <person name="Spormann A.M."/>
            <person name="Op Den Camp H."/>
            <person name="Overmann J."/>
            <person name="Amann R."/>
            <person name="Jetten M.S.M."/>
            <person name="Mascher T."/>
            <person name="Medema M.H."/>
            <person name="Devos D.P."/>
            <person name="Kaster A.-K."/>
            <person name="Ovreas L."/>
            <person name="Rohde M."/>
            <person name="Galperin M.Y."/>
            <person name="Jogler C."/>
        </authorList>
    </citation>
    <scope>NUCLEOTIDE SEQUENCE [LARGE SCALE GENOMIC DNA]</scope>
    <source>
        <strain evidence="3 4">Poly59</strain>
    </source>
</reference>
<feature type="chain" id="PRO_5022730628" evidence="2">
    <location>
        <begin position="27"/>
        <end position="624"/>
    </location>
</feature>
<dbReference type="Proteomes" id="UP000317977">
    <property type="component" value="Unassembled WGS sequence"/>
</dbReference>
<dbReference type="InterPro" id="IPR011990">
    <property type="entry name" value="TPR-like_helical_dom_sf"/>
</dbReference>
<dbReference type="OrthoDB" id="228255at2"/>
<feature type="signal peptide" evidence="2">
    <location>
        <begin position="1"/>
        <end position="26"/>
    </location>
</feature>
<dbReference type="InterPro" id="IPR019734">
    <property type="entry name" value="TPR_rpt"/>
</dbReference>
<keyword evidence="4" id="KW-1185">Reference proteome</keyword>
<dbReference type="EMBL" id="SJPX01000006">
    <property type="protein sequence ID" value="TWU47066.1"/>
    <property type="molecule type" value="Genomic_DNA"/>
</dbReference>
<sequence length="624" mass="69907" precursor="true">MRNAFRTSIASLSIAAASATAIPASAEDFSNGPTERRETEVGRLIQKLGSESYVTRVKAMDALQRMGLEAFDELHLAQFDPDIEIEMAARYLVSSLVVSWSKETDPAEVREALHEYGAQNETERNSRIELLAEFPDRKGVPALVRLARFETSMRLSRLAALAVMQQNMSDDEGIRRRNGKLIDEGLGDSDRQASEWLRVYSQDLSQGEYSAQKWRDLIAVQRNETDASTTQAATRSSVLELVQICATRAINASNIDEALSLARDNIDLIEPTTRHLTDACSWAIDHQLHSFVLDLRSQFQSIFDQQPVLLYGAAEAEKVANNDADAERLADMALAIRPFPANDAEREKMSPRDIEETAQAHLEIGISLQDRGLFHWAEREYRKIIENLEVDSHPSAVVRGQLATMLAELERHEAVVEILEPLVQRVEKDDKMKQRLNLMFIRYNHYRSEMLYHSAMAKIKTGDLDGARPLLIQAHSLSENPVDILITMYRTDGDEGWKQLVQSKLATAIRRADAEVQSAQVKSLANGRVGPALVAEMLNQYAWLVSNTEGDLQKALQYSLTSLELDADGAKYDTCGRCYFAVGDFENAVMMQKRALKLMPHSPPLERQLKQFEEALAGAAAKSD</sequence>
<dbReference type="SUPFAM" id="SSF48452">
    <property type="entry name" value="TPR-like"/>
    <property type="match status" value="1"/>
</dbReference>
<evidence type="ECO:0000313" key="4">
    <source>
        <dbReference type="Proteomes" id="UP000317977"/>
    </source>
</evidence>
<name>A0A5C6EHG6_9BACT</name>
<protein>
    <submittedName>
        <fullName evidence="3">Uncharacterized protein</fullName>
    </submittedName>
</protein>
<dbReference type="AlphaFoldDB" id="A0A5C6EHG6"/>
<dbReference type="PROSITE" id="PS50005">
    <property type="entry name" value="TPR"/>
    <property type="match status" value="1"/>
</dbReference>
<evidence type="ECO:0000313" key="3">
    <source>
        <dbReference type="EMBL" id="TWU47066.1"/>
    </source>
</evidence>
<organism evidence="3 4">
    <name type="scientific">Rubripirellula reticaptiva</name>
    <dbReference type="NCBI Taxonomy" id="2528013"/>
    <lineage>
        <taxon>Bacteria</taxon>
        <taxon>Pseudomonadati</taxon>
        <taxon>Planctomycetota</taxon>
        <taxon>Planctomycetia</taxon>
        <taxon>Pirellulales</taxon>
        <taxon>Pirellulaceae</taxon>
        <taxon>Rubripirellula</taxon>
    </lineage>
</organism>
<gene>
    <name evidence="3" type="ORF">Poly59_60400</name>
</gene>
<keyword evidence="1" id="KW-0802">TPR repeat</keyword>
<proteinExistence type="predicted"/>
<accession>A0A5C6EHG6</accession>
<feature type="repeat" description="TPR" evidence="1">
    <location>
        <begin position="569"/>
        <end position="602"/>
    </location>
</feature>